<evidence type="ECO:0000313" key="1">
    <source>
        <dbReference type="EMBL" id="OUO00429.1"/>
    </source>
</evidence>
<dbReference type="Proteomes" id="UP000195386">
    <property type="component" value="Unassembled WGS sequence"/>
</dbReference>
<accession>A0A1Y3YVC7</accession>
<reference evidence="2" key="1">
    <citation type="submission" date="2017-04" db="EMBL/GenBank/DDBJ databases">
        <title>Function of individual gut microbiota members based on whole genome sequencing of pure cultures obtained from chicken caecum.</title>
        <authorList>
            <person name="Medvecky M."/>
            <person name="Cejkova D."/>
            <person name="Polansky O."/>
            <person name="Karasova D."/>
            <person name="Kubasova T."/>
            <person name="Cizek A."/>
            <person name="Rychlik I."/>
        </authorList>
    </citation>
    <scope>NUCLEOTIDE SEQUENCE [LARGE SCALE GENOMIC DNA]</scope>
    <source>
        <strain evidence="2">An43</strain>
    </source>
</reference>
<dbReference type="RefSeq" id="WP_087426390.1">
    <property type="nucleotide sequence ID" value="NZ_JANEZV010000008.1"/>
</dbReference>
<protein>
    <submittedName>
        <fullName evidence="1">Uncharacterized protein</fullName>
    </submittedName>
</protein>
<dbReference type="AlphaFoldDB" id="A0A1Y3YVC7"/>
<gene>
    <name evidence="1" type="ORF">B5F97_11855</name>
</gene>
<proteinExistence type="predicted"/>
<dbReference type="EMBL" id="NFII01000011">
    <property type="protein sequence ID" value="OUO00429.1"/>
    <property type="molecule type" value="Genomic_DNA"/>
</dbReference>
<sequence length="104" mass="12209">MKHYNLSEIMKRAHNFYKTGKYTWSESLKKSWKMAKFSVRVKEDIANIVDYKVADNKAFADRLREEAKRYKPAGRSSYDDLSIPASAYYNPYSYGRFGSHYVGD</sequence>
<comment type="caution">
    <text evidence="1">The sequence shown here is derived from an EMBL/GenBank/DDBJ whole genome shotgun (WGS) entry which is preliminary data.</text>
</comment>
<evidence type="ECO:0000313" key="2">
    <source>
        <dbReference type="Proteomes" id="UP000195386"/>
    </source>
</evidence>
<name>A0A1Y3YVC7_9BACE</name>
<organism evidence="1 2">
    <name type="scientific">Bacteroides clarus</name>
    <dbReference type="NCBI Taxonomy" id="626929"/>
    <lineage>
        <taxon>Bacteria</taxon>
        <taxon>Pseudomonadati</taxon>
        <taxon>Bacteroidota</taxon>
        <taxon>Bacteroidia</taxon>
        <taxon>Bacteroidales</taxon>
        <taxon>Bacteroidaceae</taxon>
        <taxon>Bacteroides</taxon>
    </lineage>
</organism>